<dbReference type="AlphaFoldDB" id="A0A1J6KMR7"/>
<keyword evidence="1" id="KW-0433">Leucine-rich repeat</keyword>
<dbReference type="GO" id="GO:0006952">
    <property type="term" value="P:defense response"/>
    <property type="evidence" value="ECO:0007669"/>
    <property type="project" value="UniProtKB-KW"/>
</dbReference>
<dbReference type="PANTHER" id="PTHR36766">
    <property type="entry name" value="PLANT BROAD-SPECTRUM MILDEW RESISTANCE PROTEIN RPW8"/>
    <property type="match status" value="1"/>
</dbReference>
<evidence type="ECO:0000256" key="1">
    <source>
        <dbReference type="ARBA" id="ARBA00022614"/>
    </source>
</evidence>
<accession>A0A1J6KMR7</accession>
<protein>
    <submittedName>
        <fullName evidence="4">Disease resistance protein tao1</fullName>
    </submittedName>
</protein>
<organism evidence="4 5">
    <name type="scientific">Nicotiana attenuata</name>
    <name type="common">Coyote tobacco</name>
    <dbReference type="NCBI Taxonomy" id="49451"/>
    <lineage>
        <taxon>Eukaryota</taxon>
        <taxon>Viridiplantae</taxon>
        <taxon>Streptophyta</taxon>
        <taxon>Embryophyta</taxon>
        <taxon>Tracheophyta</taxon>
        <taxon>Spermatophyta</taxon>
        <taxon>Magnoliopsida</taxon>
        <taxon>eudicotyledons</taxon>
        <taxon>Gunneridae</taxon>
        <taxon>Pentapetalae</taxon>
        <taxon>asterids</taxon>
        <taxon>lamiids</taxon>
        <taxon>Solanales</taxon>
        <taxon>Solanaceae</taxon>
        <taxon>Nicotianoideae</taxon>
        <taxon>Nicotianeae</taxon>
        <taxon>Nicotiana</taxon>
    </lineage>
</organism>
<evidence type="ECO:0000313" key="4">
    <source>
        <dbReference type="EMBL" id="OIT20489.1"/>
    </source>
</evidence>
<dbReference type="InterPro" id="IPR032675">
    <property type="entry name" value="LRR_dom_sf"/>
</dbReference>
<evidence type="ECO:0000259" key="3">
    <source>
        <dbReference type="Pfam" id="PF25019"/>
    </source>
</evidence>
<reference evidence="4" key="1">
    <citation type="submission" date="2016-11" db="EMBL/GenBank/DDBJ databases">
        <title>The genome of Nicotiana attenuata.</title>
        <authorList>
            <person name="Xu S."/>
            <person name="Brockmoeller T."/>
            <person name="Gaquerel E."/>
            <person name="Navarro A."/>
            <person name="Kuhl H."/>
            <person name="Gase K."/>
            <person name="Ling Z."/>
            <person name="Zhou W."/>
            <person name="Kreitzer C."/>
            <person name="Stanke M."/>
            <person name="Tang H."/>
            <person name="Lyons E."/>
            <person name="Pandey P."/>
            <person name="Pandey S.P."/>
            <person name="Timmermann B."/>
            <person name="Baldwin I.T."/>
        </authorList>
    </citation>
    <scope>NUCLEOTIDE SEQUENCE [LARGE SCALE GENOMIC DNA]</scope>
    <source>
        <strain evidence="4">UT</strain>
    </source>
</reference>
<keyword evidence="5" id="KW-1185">Reference proteome</keyword>
<proteinExistence type="predicted"/>
<dbReference type="Gene3D" id="3.80.10.10">
    <property type="entry name" value="Ribonuclease Inhibitor"/>
    <property type="match status" value="2"/>
</dbReference>
<dbReference type="SMR" id="A0A1J6KMR7"/>
<dbReference type="Pfam" id="PF25019">
    <property type="entry name" value="LRR_R13L1-DRL21"/>
    <property type="match status" value="1"/>
</dbReference>
<comment type="caution">
    <text evidence="4">The sequence shown here is derived from an EMBL/GenBank/DDBJ whole genome shotgun (WGS) entry which is preliminary data.</text>
</comment>
<dbReference type="OMA" id="YCPRLQE"/>
<gene>
    <name evidence="4" type="primary">TAO1_1</name>
    <name evidence="4" type="ORF">A4A49_41753</name>
</gene>
<dbReference type="InterPro" id="IPR056789">
    <property type="entry name" value="LRR_R13L1-DRL21"/>
</dbReference>
<dbReference type="EMBL" id="MJEQ01005223">
    <property type="protein sequence ID" value="OIT20489.1"/>
    <property type="molecule type" value="Genomic_DNA"/>
</dbReference>
<evidence type="ECO:0000256" key="2">
    <source>
        <dbReference type="ARBA" id="ARBA00022821"/>
    </source>
</evidence>
<evidence type="ECO:0000313" key="5">
    <source>
        <dbReference type="Proteomes" id="UP000187609"/>
    </source>
</evidence>
<dbReference type="PANTHER" id="PTHR36766:SF59">
    <property type="entry name" value="DISEASE RESISTANCE PROTEIN RGA2-LIKE"/>
    <property type="match status" value="1"/>
</dbReference>
<dbReference type="SUPFAM" id="SSF52047">
    <property type="entry name" value="RNI-like"/>
    <property type="match status" value="1"/>
</dbReference>
<keyword evidence="2" id="KW-0611">Plant defense</keyword>
<dbReference type="Gramene" id="OIT20489">
    <property type="protein sequence ID" value="OIT20489"/>
    <property type="gene ID" value="A4A49_41753"/>
</dbReference>
<feature type="domain" description="R13L1/DRL21-like LRR repeat region" evidence="3">
    <location>
        <begin position="151"/>
        <end position="194"/>
    </location>
</feature>
<sequence>MQKSLVSLPSEIEHPIDLKSLTISYCEKLTHLPAGVRKLKALEYLDINGCHCLESLPTEEIAGFNSLKLVHWELQQPDFSIKWIPPSHNLRTALYCGLPSVNLSADSFQNLSSLRSLNIISCPELRPLPLGLQHVTTLQSLLIHSSPDLADLPDWLAKLSYLRSLAISNCTCFMSLPEGLKHLNTLQHLSIQDCPHLEREWRKIAHMPRIYVGSLKCGR</sequence>
<name>A0A1J6KMR7_NICAT</name>
<dbReference type="Proteomes" id="UP000187609">
    <property type="component" value="Unassembled WGS sequence"/>
</dbReference>